<dbReference type="PANTHER" id="PTHR46523:SF1">
    <property type="entry name" value="DCTP PYROPHOSPHATASE 1"/>
    <property type="match status" value="1"/>
</dbReference>
<dbReference type="SUPFAM" id="SSF101386">
    <property type="entry name" value="all-alpha NTP pyrophosphatases"/>
    <property type="match status" value="1"/>
</dbReference>
<dbReference type="InterPro" id="IPR025984">
    <property type="entry name" value="DCTPP"/>
</dbReference>
<organism evidence="1 2">
    <name type="scientific">Candidatus Parvarchaeum acidophilus ARMAN-5</name>
    <dbReference type="NCBI Taxonomy" id="662762"/>
    <lineage>
        <taxon>Archaea</taxon>
        <taxon>Candidatus Parvarchaeota</taxon>
        <taxon>Candidatus Parvarchaeum</taxon>
    </lineage>
</organism>
<dbReference type="Pfam" id="PF12643">
    <property type="entry name" value="MazG-like"/>
    <property type="match status" value="1"/>
</dbReference>
<accession>D6GX39</accession>
<dbReference type="PIRSF" id="PIRSF029826">
    <property type="entry name" value="UCP029826_pph"/>
    <property type="match status" value="1"/>
</dbReference>
<dbReference type="Proteomes" id="UP000009376">
    <property type="component" value="Unassembled WGS sequence"/>
</dbReference>
<reference evidence="1 2" key="1">
    <citation type="journal article" date="2010" name="Proc. Natl. Acad. Sci. U.S.A.">
        <title>Enigmatic, ultrasmall, uncultivated Archaea.</title>
        <authorList>
            <person name="Baker B.J."/>
            <person name="Comolli L.R."/>
            <person name="Dick G.J."/>
            <person name="Hauser L.J."/>
            <person name="Hyatt D."/>
            <person name="Dill B.D."/>
            <person name="Land M.L."/>
            <person name="Verberkmoes N.C."/>
            <person name="Hettich R.L."/>
            <person name="Banfield J.F."/>
        </authorList>
    </citation>
    <scope>NUCLEOTIDE SEQUENCE [LARGE SCALE GENOMIC DNA]</scope>
</reference>
<gene>
    <name evidence="1" type="ORF">BJBARM5_1063</name>
</gene>
<evidence type="ECO:0000313" key="1">
    <source>
        <dbReference type="EMBL" id="EFD92199.1"/>
    </source>
</evidence>
<dbReference type="InterPro" id="IPR052555">
    <property type="entry name" value="dCTP_Pyrophosphatase"/>
</dbReference>
<evidence type="ECO:0008006" key="3">
    <source>
        <dbReference type="Google" id="ProtNLM"/>
    </source>
</evidence>
<dbReference type="AlphaFoldDB" id="D6GX39"/>
<dbReference type="EMBL" id="GG745615">
    <property type="protein sequence ID" value="EFD92199.1"/>
    <property type="molecule type" value="Genomic_DNA"/>
</dbReference>
<dbReference type="Gene3D" id="1.10.287.1080">
    <property type="entry name" value="MazG-like"/>
    <property type="match status" value="1"/>
</dbReference>
<name>D6GX39_PARA5</name>
<sequence length="127" mass="15022">MEVKDLKETVKNFIDKREWRQFQTSKDLAEDISIEANELLELFLWKDGKQMDSNLKNDSELLKKVKNETADVLFGCLAMADHLDFDLEEAFLSKIDQLNKRYSVEDVKGKSVKINEEEWLKKHREEL</sequence>
<dbReference type="GO" id="GO:0009143">
    <property type="term" value="P:nucleoside triphosphate catabolic process"/>
    <property type="evidence" value="ECO:0007669"/>
    <property type="project" value="InterPro"/>
</dbReference>
<dbReference type="GO" id="GO:0047429">
    <property type="term" value="F:nucleoside triphosphate diphosphatase activity"/>
    <property type="evidence" value="ECO:0007669"/>
    <property type="project" value="InterPro"/>
</dbReference>
<proteinExistence type="predicted"/>
<dbReference type="PANTHER" id="PTHR46523">
    <property type="entry name" value="DCTP PYROPHOSPHATASE 1"/>
    <property type="match status" value="1"/>
</dbReference>
<protein>
    <recommendedName>
        <fullName evidence="3">MazG nucleotide pyrophosphohydrolase</fullName>
    </recommendedName>
</protein>
<evidence type="ECO:0000313" key="2">
    <source>
        <dbReference type="Proteomes" id="UP000009376"/>
    </source>
</evidence>